<evidence type="ECO:0000313" key="2">
    <source>
        <dbReference type="Proteomes" id="UP000326678"/>
    </source>
</evidence>
<proteinExistence type="predicted"/>
<accession>A0A5P8WIW9</accession>
<sequence length="42" mass="4476">MFIILSGVKIAIVALSRNKGGVGEQGSSCQLIDSYPVRLLEI</sequence>
<reference evidence="1 2" key="1">
    <citation type="submission" date="2019-10" db="EMBL/GenBank/DDBJ databases">
        <title>Genomic and transcriptomic insights into the perfect genentic adaptation of a filamentous nitrogen-fixing cyanobacterium to rice fields.</title>
        <authorList>
            <person name="Chen Z."/>
        </authorList>
    </citation>
    <scope>NUCLEOTIDE SEQUENCE [LARGE SCALE GENOMIC DNA]</scope>
    <source>
        <strain evidence="1">CCNUC1</strain>
    </source>
</reference>
<dbReference type="AlphaFoldDB" id="A0A5P8WIW9"/>
<organism evidence="1 2">
    <name type="scientific">Nostoc sphaeroides CCNUC1</name>
    <dbReference type="NCBI Taxonomy" id="2653204"/>
    <lineage>
        <taxon>Bacteria</taxon>
        <taxon>Bacillati</taxon>
        <taxon>Cyanobacteriota</taxon>
        <taxon>Cyanophyceae</taxon>
        <taxon>Nostocales</taxon>
        <taxon>Nostocaceae</taxon>
        <taxon>Nostoc</taxon>
    </lineage>
</organism>
<protein>
    <submittedName>
        <fullName evidence="1">Uncharacterized protein</fullName>
    </submittedName>
</protein>
<name>A0A5P8WIW9_9NOSO</name>
<dbReference type="Proteomes" id="UP000326678">
    <property type="component" value="Chromosome pGXM04"/>
</dbReference>
<dbReference type="EMBL" id="CP045231">
    <property type="protein sequence ID" value="QFS52807.1"/>
    <property type="molecule type" value="Genomic_DNA"/>
</dbReference>
<dbReference type="KEGG" id="nsh:GXM_10071"/>
<keyword evidence="2" id="KW-1185">Reference proteome</keyword>
<evidence type="ECO:0000313" key="1">
    <source>
        <dbReference type="EMBL" id="QFS52807.1"/>
    </source>
</evidence>
<gene>
    <name evidence="1" type="ORF">GXM_10071</name>
</gene>